<dbReference type="Proteomes" id="UP001164746">
    <property type="component" value="Chromosome 4"/>
</dbReference>
<protein>
    <submittedName>
        <fullName evidence="1">Uncharacterized protein</fullName>
    </submittedName>
</protein>
<evidence type="ECO:0000313" key="2">
    <source>
        <dbReference type="Proteomes" id="UP001164746"/>
    </source>
</evidence>
<reference evidence="1" key="1">
    <citation type="submission" date="2022-11" db="EMBL/GenBank/DDBJ databases">
        <title>Centuries of genome instability and evolution in soft-shell clam transmissible cancer (bioRxiv).</title>
        <authorList>
            <person name="Hart S.F.M."/>
            <person name="Yonemitsu M.A."/>
            <person name="Giersch R.M."/>
            <person name="Beal B.F."/>
            <person name="Arriagada G."/>
            <person name="Davis B.W."/>
            <person name="Ostrander E.A."/>
            <person name="Goff S.P."/>
            <person name="Metzger M.J."/>
        </authorList>
    </citation>
    <scope>NUCLEOTIDE SEQUENCE</scope>
    <source>
        <strain evidence="1">MELC-2E11</strain>
        <tissue evidence="1">Siphon/mantle</tissue>
    </source>
</reference>
<gene>
    <name evidence="1" type="ORF">MAR_007758</name>
</gene>
<dbReference type="EMBL" id="CP111015">
    <property type="protein sequence ID" value="WAR01200.1"/>
    <property type="molecule type" value="Genomic_DNA"/>
</dbReference>
<proteinExistence type="predicted"/>
<organism evidence="1 2">
    <name type="scientific">Mya arenaria</name>
    <name type="common">Soft-shell clam</name>
    <dbReference type="NCBI Taxonomy" id="6604"/>
    <lineage>
        <taxon>Eukaryota</taxon>
        <taxon>Metazoa</taxon>
        <taxon>Spiralia</taxon>
        <taxon>Lophotrochozoa</taxon>
        <taxon>Mollusca</taxon>
        <taxon>Bivalvia</taxon>
        <taxon>Autobranchia</taxon>
        <taxon>Heteroconchia</taxon>
        <taxon>Euheterodonta</taxon>
        <taxon>Imparidentia</taxon>
        <taxon>Neoheterodontei</taxon>
        <taxon>Myida</taxon>
        <taxon>Myoidea</taxon>
        <taxon>Myidae</taxon>
        <taxon>Mya</taxon>
    </lineage>
</organism>
<sequence>MSGRSETSFNDKSIEYPNKIHGTESLLRLVLNITLRYLASGDSLTYAFRVGYNTISNFNPEALVERDNKSMWVDGWQPRTAGGTKVFKRSDACFPAHDPYLMTTQMQGTLLQQMTRLTQRRSSCKPKGAQLSVFPELKGSLRTHLAFKHPDSPDYHASETDHCFIRLAGLYLLTQPHARAVSTYSEC</sequence>
<name>A0ABY7DUR7_MYAAR</name>
<keyword evidence="2" id="KW-1185">Reference proteome</keyword>
<accession>A0ABY7DUR7</accession>
<evidence type="ECO:0000313" key="1">
    <source>
        <dbReference type="EMBL" id="WAR01200.1"/>
    </source>
</evidence>